<gene>
    <name evidence="1" type="ORF">Gohar_009397</name>
</gene>
<name>A0A7J9GMP7_9ROSI</name>
<reference evidence="1 2" key="1">
    <citation type="journal article" date="2019" name="Genome Biol. Evol.">
        <title>Insights into the evolution of the New World diploid cottons (Gossypium, subgenus Houzingenia) based on genome sequencing.</title>
        <authorList>
            <person name="Grover C.E."/>
            <person name="Arick M.A. 2nd"/>
            <person name="Thrash A."/>
            <person name="Conover J.L."/>
            <person name="Sanders W.S."/>
            <person name="Peterson D.G."/>
            <person name="Frelichowski J.E."/>
            <person name="Scheffler J.A."/>
            <person name="Scheffler B.E."/>
            <person name="Wendel J.F."/>
        </authorList>
    </citation>
    <scope>NUCLEOTIDE SEQUENCE [LARGE SCALE GENOMIC DNA]</scope>
    <source>
        <strain evidence="1">0</strain>
        <tissue evidence="1">Leaf</tissue>
    </source>
</reference>
<evidence type="ECO:0000313" key="2">
    <source>
        <dbReference type="Proteomes" id="UP000593560"/>
    </source>
</evidence>
<dbReference type="AlphaFoldDB" id="A0A7J9GMP7"/>
<proteinExistence type="predicted"/>
<accession>A0A7J9GMP7</accession>
<evidence type="ECO:0000313" key="1">
    <source>
        <dbReference type="EMBL" id="MBA0798843.1"/>
    </source>
</evidence>
<dbReference type="EMBL" id="JABFAD010000005">
    <property type="protein sequence ID" value="MBA0798843.1"/>
    <property type="molecule type" value="Genomic_DNA"/>
</dbReference>
<protein>
    <submittedName>
        <fullName evidence="1">Uncharacterized protein</fullName>
    </submittedName>
</protein>
<organism evidence="1 2">
    <name type="scientific">Gossypium harknessii</name>
    <dbReference type="NCBI Taxonomy" id="34285"/>
    <lineage>
        <taxon>Eukaryota</taxon>
        <taxon>Viridiplantae</taxon>
        <taxon>Streptophyta</taxon>
        <taxon>Embryophyta</taxon>
        <taxon>Tracheophyta</taxon>
        <taxon>Spermatophyta</taxon>
        <taxon>Magnoliopsida</taxon>
        <taxon>eudicotyledons</taxon>
        <taxon>Gunneridae</taxon>
        <taxon>Pentapetalae</taxon>
        <taxon>rosids</taxon>
        <taxon>malvids</taxon>
        <taxon>Malvales</taxon>
        <taxon>Malvaceae</taxon>
        <taxon>Malvoideae</taxon>
        <taxon>Gossypium</taxon>
    </lineage>
</organism>
<sequence>MSTIASITSFIPTNLSSFPELFVLRQIPFVTIKSETYPCLLTATSFPPAGLKK</sequence>
<comment type="caution">
    <text evidence="1">The sequence shown here is derived from an EMBL/GenBank/DDBJ whole genome shotgun (WGS) entry which is preliminary data.</text>
</comment>
<keyword evidence="2" id="KW-1185">Reference proteome</keyword>
<dbReference type="Proteomes" id="UP000593560">
    <property type="component" value="Unassembled WGS sequence"/>
</dbReference>